<comment type="cofactor">
    <cofactor evidence="1">
        <name>Mg(2+)</name>
        <dbReference type="ChEBI" id="CHEBI:18420"/>
    </cofactor>
</comment>
<dbReference type="PANTHER" id="PTHR46193">
    <property type="entry name" value="6-PHOSPHOGLUCONATE PHOSPHATASE"/>
    <property type="match status" value="1"/>
</dbReference>
<evidence type="ECO:0000256" key="1">
    <source>
        <dbReference type="ARBA" id="ARBA00001946"/>
    </source>
</evidence>
<dbReference type="InterPro" id="IPR023198">
    <property type="entry name" value="PGP-like_dom2"/>
</dbReference>
<proteinExistence type="predicted"/>
<protein>
    <recommendedName>
        <fullName evidence="5">Nucleotidyl transferase domain-containing protein</fullName>
    </recommendedName>
</protein>
<evidence type="ECO:0000256" key="4">
    <source>
        <dbReference type="ARBA" id="ARBA00023277"/>
    </source>
</evidence>
<evidence type="ECO:0000313" key="6">
    <source>
        <dbReference type="EMBL" id="QHU00033.1"/>
    </source>
</evidence>
<dbReference type="PANTHER" id="PTHR46193:SF18">
    <property type="entry name" value="HEXITOL PHOSPHATASE B"/>
    <property type="match status" value="1"/>
</dbReference>
<dbReference type="GO" id="GO:0003824">
    <property type="term" value="F:catalytic activity"/>
    <property type="evidence" value="ECO:0007669"/>
    <property type="project" value="UniProtKB-ARBA"/>
</dbReference>
<dbReference type="EMBL" id="MN740320">
    <property type="protein sequence ID" value="QHU00033.1"/>
    <property type="molecule type" value="Genomic_DNA"/>
</dbReference>
<sequence>MSKLIIFDLDGVLIDTCDIHFDTFNQALNSVNLPVLTREDHILNYNGLPTRTKLMKLGVPSELHETIFRNKQKATAWAMTTNLRPNEAHQKMIKQLKADGYLVACATNCIRQTVDAALSAIGILDLMDLVVANEDVVHPKPSPAIYLKTMSMLSVSPENTTIFEDSYVGLCAATQSGARVCHVPTPDSLTLDFVRARQTVASKINIVIPMAGNGSRFANAGYKDPKPFIPVRGKPMISWVVDNLGLDAHYIFLVRKEVLESYKAREYLQTIAPGCDIVEVDQLTEGAACTVLLAKQYLDENPLMIINSDQYIEFSATQFVVDFLHHPTEKLMDGKISTFDGRRSPKWSYAKVEGGLVTEVREKDPFSDHATTGLYMWRRGTDFVKYAEQMIAKNIRVNNEFYVVPAFNEAIQDGKKFVIADCVRMWGIGVPEDLDFFLTNFRAVE</sequence>
<keyword evidence="4" id="KW-0119">Carbohydrate metabolism</keyword>
<dbReference type="Pfam" id="PF00483">
    <property type="entry name" value="NTP_transferase"/>
    <property type="match status" value="1"/>
</dbReference>
<dbReference type="SUPFAM" id="SSF53448">
    <property type="entry name" value="Nucleotide-diphospho-sugar transferases"/>
    <property type="match status" value="1"/>
</dbReference>
<dbReference type="SFLD" id="SFLDG01129">
    <property type="entry name" value="C1.5:_HAD__Beta-PGM__Phosphata"/>
    <property type="match status" value="1"/>
</dbReference>
<dbReference type="InterPro" id="IPR023214">
    <property type="entry name" value="HAD_sf"/>
</dbReference>
<dbReference type="InterPro" id="IPR006439">
    <property type="entry name" value="HAD-SF_hydro_IA"/>
</dbReference>
<evidence type="ECO:0000256" key="2">
    <source>
        <dbReference type="ARBA" id="ARBA00022723"/>
    </source>
</evidence>
<dbReference type="GO" id="GO:0046872">
    <property type="term" value="F:metal ion binding"/>
    <property type="evidence" value="ECO:0007669"/>
    <property type="project" value="UniProtKB-KW"/>
</dbReference>
<dbReference type="CDD" id="cd04183">
    <property type="entry name" value="GT2_BcE_like"/>
    <property type="match status" value="1"/>
</dbReference>
<dbReference type="PRINTS" id="PR00413">
    <property type="entry name" value="HADHALOGNASE"/>
</dbReference>
<organism evidence="6">
    <name type="scientific">viral metagenome</name>
    <dbReference type="NCBI Taxonomy" id="1070528"/>
    <lineage>
        <taxon>unclassified sequences</taxon>
        <taxon>metagenomes</taxon>
        <taxon>organismal metagenomes</taxon>
    </lineage>
</organism>
<dbReference type="Pfam" id="PF13419">
    <property type="entry name" value="HAD_2"/>
    <property type="match status" value="1"/>
</dbReference>
<dbReference type="InterPro" id="IPR036412">
    <property type="entry name" value="HAD-like_sf"/>
</dbReference>
<dbReference type="InterPro" id="IPR029044">
    <property type="entry name" value="Nucleotide-diphossugar_trans"/>
</dbReference>
<dbReference type="InterPro" id="IPR051600">
    <property type="entry name" value="Beta-PGM-like"/>
</dbReference>
<keyword evidence="2" id="KW-0479">Metal-binding</keyword>
<name>A0A6C0J401_9ZZZZ</name>
<dbReference type="Gene3D" id="1.10.150.240">
    <property type="entry name" value="Putative phosphatase, domain 2"/>
    <property type="match status" value="1"/>
</dbReference>
<evidence type="ECO:0000256" key="3">
    <source>
        <dbReference type="ARBA" id="ARBA00022842"/>
    </source>
</evidence>
<accession>A0A6C0J401</accession>
<dbReference type="Gene3D" id="3.40.50.1000">
    <property type="entry name" value="HAD superfamily/HAD-like"/>
    <property type="match status" value="1"/>
</dbReference>
<dbReference type="NCBIfam" id="TIGR01509">
    <property type="entry name" value="HAD-SF-IA-v3"/>
    <property type="match status" value="1"/>
</dbReference>
<dbReference type="SFLD" id="SFLDS00003">
    <property type="entry name" value="Haloacid_Dehalogenase"/>
    <property type="match status" value="1"/>
</dbReference>
<feature type="domain" description="Nucleotidyl transferase" evidence="5">
    <location>
        <begin position="210"/>
        <end position="381"/>
    </location>
</feature>
<reference evidence="6" key="1">
    <citation type="journal article" date="2020" name="Nature">
        <title>Giant virus diversity and host interactions through global metagenomics.</title>
        <authorList>
            <person name="Schulz F."/>
            <person name="Roux S."/>
            <person name="Paez-Espino D."/>
            <person name="Jungbluth S."/>
            <person name="Walsh D.A."/>
            <person name="Denef V.J."/>
            <person name="McMahon K.D."/>
            <person name="Konstantinidis K.T."/>
            <person name="Eloe-Fadrosh E.A."/>
            <person name="Kyrpides N.C."/>
            <person name="Woyke T."/>
        </authorList>
    </citation>
    <scope>NUCLEOTIDE SEQUENCE</scope>
    <source>
        <strain evidence="6">GVMAG-M-3300025778-1</strain>
    </source>
</reference>
<evidence type="ECO:0000259" key="5">
    <source>
        <dbReference type="Pfam" id="PF00483"/>
    </source>
</evidence>
<dbReference type="Gene3D" id="3.90.550.10">
    <property type="entry name" value="Spore Coat Polysaccharide Biosynthesis Protein SpsA, Chain A"/>
    <property type="match status" value="1"/>
</dbReference>
<dbReference type="InterPro" id="IPR041492">
    <property type="entry name" value="HAD_2"/>
</dbReference>
<dbReference type="SUPFAM" id="SSF56784">
    <property type="entry name" value="HAD-like"/>
    <property type="match status" value="1"/>
</dbReference>
<dbReference type="InterPro" id="IPR005835">
    <property type="entry name" value="NTP_transferase_dom"/>
</dbReference>
<dbReference type="AlphaFoldDB" id="A0A6C0J401"/>
<keyword evidence="3" id="KW-0460">Magnesium</keyword>